<feature type="region of interest" description="Disordered" evidence="1">
    <location>
        <begin position="1"/>
        <end position="26"/>
    </location>
</feature>
<sequence length="59" mass="6132">MDRVAGTGGLRRSPGQRALMGRVAGGPSTSDLFKRAAIQSGYIPAEGAYGERLSGQRPV</sequence>
<comment type="caution">
    <text evidence="2">The sequence shown here is derived from an EMBL/GenBank/DDBJ whole genome shotgun (WGS) entry which is preliminary data.</text>
</comment>
<protein>
    <submittedName>
        <fullName evidence="2">Uncharacterized protein</fullName>
    </submittedName>
</protein>
<keyword evidence="3" id="KW-1185">Reference proteome</keyword>
<dbReference type="Proteomes" id="UP000631535">
    <property type="component" value="Unassembled WGS sequence"/>
</dbReference>
<proteinExistence type="predicted"/>
<evidence type="ECO:0000313" key="3">
    <source>
        <dbReference type="Proteomes" id="UP000631535"/>
    </source>
</evidence>
<evidence type="ECO:0000313" key="2">
    <source>
        <dbReference type="EMBL" id="GGO53690.1"/>
    </source>
</evidence>
<gene>
    <name evidence="2" type="ORF">GCM10012287_40940</name>
</gene>
<organism evidence="2 3">
    <name type="scientific">Streptomyces daqingensis</name>
    <dbReference type="NCBI Taxonomy" id="1472640"/>
    <lineage>
        <taxon>Bacteria</taxon>
        <taxon>Bacillati</taxon>
        <taxon>Actinomycetota</taxon>
        <taxon>Actinomycetes</taxon>
        <taxon>Kitasatosporales</taxon>
        <taxon>Streptomycetaceae</taxon>
        <taxon>Streptomyces</taxon>
    </lineage>
</organism>
<dbReference type="EMBL" id="BMMP01000013">
    <property type="protein sequence ID" value="GGO53690.1"/>
    <property type="molecule type" value="Genomic_DNA"/>
</dbReference>
<evidence type="ECO:0000256" key="1">
    <source>
        <dbReference type="SAM" id="MobiDB-lite"/>
    </source>
</evidence>
<accession>A0ABQ2MKX0</accession>
<name>A0ABQ2MKX0_9ACTN</name>
<reference evidence="3" key="1">
    <citation type="journal article" date="2019" name="Int. J. Syst. Evol. Microbiol.">
        <title>The Global Catalogue of Microorganisms (GCM) 10K type strain sequencing project: providing services to taxonomists for standard genome sequencing and annotation.</title>
        <authorList>
            <consortium name="The Broad Institute Genomics Platform"/>
            <consortium name="The Broad Institute Genome Sequencing Center for Infectious Disease"/>
            <person name="Wu L."/>
            <person name="Ma J."/>
        </authorList>
    </citation>
    <scope>NUCLEOTIDE SEQUENCE [LARGE SCALE GENOMIC DNA]</scope>
    <source>
        <strain evidence="3">CGMCC 4.7178</strain>
    </source>
</reference>